<dbReference type="Proteomes" id="UP000076871">
    <property type="component" value="Unassembled WGS sequence"/>
</dbReference>
<keyword evidence="12 14" id="KW-0472">Membrane</keyword>
<feature type="transmembrane region" description="Helical" evidence="14">
    <location>
        <begin position="1447"/>
        <end position="1469"/>
    </location>
</feature>
<dbReference type="GO" id="GO:0008270">
    <property type="term" value="F:zinc ion binding"/>
    <property type="evidence" value="ECO:0007669"/>
    <property type="project" value="UniProtKB-KW"/>
</dbReference>
<dbReference type="STRING" id="1314785.A0A165G4L0"/>
<comment type="subcellular location">
    <subcellularLocation>
        <location evidence="2">Membrane</location>
        <topology evidence="2">Multi-pass membrane protein</topology>
    </subcellularLocation>
</comment>
<feature type="transmembrane region" description="Helical" evidence="14">
    <location>
        <begin position="1075"/>
        <end position="1094"/>
    </location>
</feature>
<evidence type="ECO:0000256" key="6">
    <source>
        <dbReference type="ARBA" id="ARBA00022692"/>
    </source>
</evidence>
<evidence type="ECO:0000256" key="5">
    <source>
        <dbReference type="ARBA" id="ARBA00022679"/>
    </source>
</evidence>
<feature type="transmembrane region" description="Helical" evidence="14">
    <location>
        <begin position="1033"/>
        <end position="1055"/>
    </location>
</feature>
<feature type="compositionally biased region" description="Acidic residues" evidence="13">
    <location>
        <begin position="586"/>
        <end position="610"/>
    </location>
</feature>
<feature type="compositionally biased region" description="Acidic residues" evidence="13">
    <location>
        <begin position="1518"/>
        <end position="1537"/>
    </location>
</feature>
<evidence type="ECO:0000256" key="11">
    <source>
        <dbReference type="ARBA" id="ARBA00022989"/>
    </source>
</evidence>
<feature type="compositionally biased region" description="Low complexity" evidence="13">
    <location>
        <begin position="501"/>
        <end position="533"/>
    </location>
</feature>
<dbReference type="Pfam" id="PF23113">
    <property type="entry name" value="MARCHF6_C"/>
    <property type="match status" value="1"/>
</dbReference>
<dbReference type="GeneID" id="63823218"/>
<keyword evidence="6 14" id="KW-0812">Transmembrane</keyword>
<keyword evidence="8" id="KW-0863">Zinc-finger</keyword>
<evidence type="ECO:0000256" key="2">
    <source>
        <dbReference type="ARBA" id="ARBA00004141"/>
    </source>
</evidence>
<keyword evidence="11 14" id="KW-1133">Transmembrane helix</keyword>
<dbReference type="EC" id="2.3.2.27" evidence="4"/>
<comment type="catalytic activity">
    <reaction evidence="1">
        <text>S-ubiquitinyl-[E2 ubiquitin-conjugating enzyme]-L-cysteine + [acceptor protein]-L-lysine = [E2 ubiquitin-conjugating enzyme]-L-cysteine + N(6)-ubiquitinyl-[acceptor protein]-L-lysine.</text>
        <dbReference type="EC" id="2.3.2.27"/>
    </reaction>
</comment>
<organism evidence="16 17">
    <name type="scientific">Laetiporus sulphureus 93-53</name>
    <dbReference type="NCBI Taxonomy" id="1314785"/>
    <lineage>
        <taxon>Eukaryota</taxon>
        <taxon>Fungi</taxon>
        <taxon>Dikarya</taxon>
        <taxon>Basidiomycota</taxon>
        <taxon>Agaricomycotina</taxon>
        <taxon>Agaricomycetes</taxon>
        <taxon>Polyporales</taxon>
        <taxon>Laetiporus</taxon>
    </lineage>
</organism>
<evidence type="ECO:0000256" key="1">
    <source>
        <dbReference type="ARBA" id="ARBA00000900"/>
    </source>
</evidence>
<dbReference type="SMART" id="SM00744">
    <property type="entry name" value="RINGv"/>
    <property type="match status" value="1"/>
</dbReference>
<dbReference type="PROSITE" id="PS51292">
    <property type="entry name" value="ZF_RING_CH"/>
    <property type="match status" value="1"/>
</dbReference>
<protein>
    <recommendedName>
        <fullName evidence="4">RING-type E3 ubiquitin transferase</fullName>
        <ecNumber evidence="4">2.3.2.27</ecNumber>
    </recommendedName>
</protein>
<dbReference type="GO" id="GO:0005789">
    <property type="term" value="C:endoplasmic reticulum membrane"/>
    <property type="evidence" value="ECO:0007669"/>
    <property type="project" value="TreeGrafter"/>
</dbReference>
<dbReference type="EMBL" id="KV427610">
    <property type="protein sequence ID" value="KZT09822.1"/>
    <property type="molecule type" value="Genomic_DNA"/>
</dbReference>
<evidence type="ECO:0000313" key="16">
    <source>
        <dbReference type="EMBL" id="KZT09822.1"/>
    </source>
</evidence>
<keyword evidence="9" id="KW-0833">Ubl conjugation pathway</keyword>
<evidence type="ECO:0000256" key="14">
    <source>
        <dbReference type="SAM" id="Phobius"/>
    </source>
</evidence>
<dbReference type="InterPro" id="IPR013083">
    <property type="entry name" value="Znf_RING/FYVE/PHD"/>
</dbReference>
<feature type="transmembrane region" description="Helical" evidence="14">
    <location>
        <begin position="1322"/>
        <end position="1341"/>
    </location>
</feature>
<dbReference type="PANTHER" id="PTHR13145">
    <property type="entry name" value="SSM4 PROTEIN"/>
    <property type="match status" value="1"/>
</dbReference>
<keyword evidence="7" id="KW-0479">Metal-binding</keyword>
<dbReference type="Gene3D" id="3.30.40.10">
    <property type="entry name" value="Zinc/RING finger domain, C3HC4 (zinc finger)"/>
    <property type="match status" value="1"/>
</dbReference>
<evidence type="ECO:0000256" key="7">
    <source>
        <dbReference type="ARBA" id="ARBA00022723"/>
    </source>
</evidence>
<evidence type="ECO:0000256" key="13">
    <source>
        <dbReference type="SAM" id="MobiDB-lite"/>
    </source>
</evidence>
<evidence type="ECO:0000256" key="4">
    <source>
        <dbReference type="ARBA" id="ARBA00012483"/>
    </source>
</evidence>
<dbReference type="FunFam" id="3.30.40.10:FF:000287">
    <property type="entry name" value="RING finger membrane protein"/>
    <property type="match status" value="1"/>
</dbReference>
<feature type="region of interest" description="Disordered" evidence="13">
    <location>
        <begin position="440"/>
        <end position="565"/>
    </location>
</feature>
<proteinExistence type="predicted"/>
<evidence type="ECO:0000256" key="8">
    <source>
        <dbReference type="ARBA" id="ARBA00022771"/>
    </source>
</evidence>
<sequence length="1537" mass="172751">MQEEQVTCRICSAPAEPDQPLFHPCRCSGTIRYIHQDCLTTWLAHSKKKTCDICKHPYAFTKVYAPDMPERLPIVLLLRQLSRQAAAAVLFFLRAMLVGFVWLAVLPLATIWIWRMFFAMGDSAAWWISNRPRPEPGVRNVDVTSTNGTSPAISSAAQFGDDNITSIFSHPVARAISSDILSGQIIASLIVLAFVAIFLLREWISQNARPGVFDDAEVVAEEQVQPQPPPPPRIQPVMPEQVGVVRVRAANAPRREEPAITHVRGRRQRIDAAVVRRQAVAARESPNKRLRRAESLDEQRLRRRRVKGKRIERPGIGIGATQLHRWHSPGQSESNIFEGLGSLDEEDSYDTRARREYPRERTAEWQDFGRTSRPTLELTPEQARFTFRAQTPSQGLSSDAENADIIRDISPPAFTEHVHVTTGTDLSSWSRSIPDVPRDVSFSLSPEEDHFTSSFHRHDRSSESKGSDIEYASAYLDAPPSSSSSIVRREGETSSLPALQSEPSGSLRRPPLPSVTLPPSSGASSAAGIARSRVTTPLASPNLATYRPPEEFEAGPSTFSGYFEGEGHMQDEIDDMETEHTRYFAEPDEDDAEDDEERDVGGAEENDEEFDHWSDDDVRDAEEDDAQRDRIVLRVQGPNDLRDDAANGAALPAMENVNGDGRPPEQLDEMDVNLEDDMDGALEAIGLRGPLHSVLQNAALMIFILATAIGVGIWLPFTVGKSTALLSLDPPRFLQILHLPLRAIRIVTDPIVDGVLVLITQFLIPLVLRGLCSLLHKVAQYVGEDRAQSVIDGGYKVITPLLHAFDRMWSQAVLWLSSKPDIQQPQLSPSIFDRVLQQDSAVMRFIEPYFAPLGNKACLLVEEAKLTYLRLAIGSGPNEKVFAILLGYAAVGFLLALYLNILTIGNVRNAGRAVRNAVREQLLVIKVAAFVVIELVIFPLGCGIMLDACTVWLLPQGNFRSRAAFSIYAPVTSIFYHWVIGTMFMYQFAVLLAGCRGIMRPGSMWFIKNPQDQNFHPIRDILERPTLVQVRKLLMSAVMYGIVVAAGVGTVSGVLQIFSRTILPFRWKIREPLSVVPVDLLFLHFVLPHTMQYFRPKKTMRQFGIYLWKHLAAQLRLTSYMFGGRYINEEYTSPRWSWRSRFIKSKAEMADTEAVFEGTFRRVPNSDNIALVKDMPATAIVDADGTPVDDEQARLIALQNAEAEKAKRSIKDDYAIVYTPPNLKYRIMAFILCVWLVGSVILALVLGAPILIGRCFFRLFVTEEVHDGYSFIAGFYLLWACLLVVNSIERTDRRRQRKSGNGPRADLPLYLAKRGLLWTAKITYMGFFLGFVIPTLLAIVMEFYVVRPVRQFADPPMEPRIKIVDMWAYGLLYSKILLRCMRMQPGNDLLDGIDRIRRQGLMRPDVFRATREVIGPTIIALLGMIFLPAGMLWGVRKLLLLPIADDFLFVHVYPSIFTVAGFAHALLALSRVINSWSQSIRDKEFLVEMRLQNHEPEPMYQRKVQEEKQKQAVAYSEAEVDADADADLREDEEEEED</sequence>
<feature type="transmembrane region" description="Helical" evidence="14">
    <location>
        <begin position="881"/>
        <end position="902"/>
    </location>
</feature>
<feature type="region of interest" description="Disordered" evidence="13">
    <location>
        <begin position="585"/>
        <end position="630"/>
    </location>
</feature>
<dbReference type="InterPro" id="IPR056521">
    <property type="entry name" value="MARCHF6-like_C"/>
</dbReference>
<feature type="region of interest" description="Disordered" evidence="13">
    <location>
        <begin position="1497"/>
        <end position="1537"/>
    </location>
</feature>
<feature type="compositionally biased region" description="Polar residues" evidence="13">
    <location>
        <begin position="534"/>
        <end position="543"/>
    </location>
</feature>
<dbReference type="PANTHER" id="PTHR13145:SF0">
    <property type="entry name" value="E3 UBIQUITIN-PROTEIN LIGASE MARCHF6"/>
    <property type="match status" value="1"/>
</dbReference>
<dbReference type="FunCoup" id="A0A165G4L0">
    <property type="interactions" value="548"/>
</dbReference>
<dbReference type="SUPFAM" id="SSF57850">
    <property type="entry name" value="RING/U-box"/>
    <property type="match status" value="1"/>
</dbReference>
<reference evidence="16 17" key="1">
    <citation type="journal article" date="2016" name="Mol. Biol. Evol.">
        <title>Comparative Genomics of Early-Diverging Mushroom-Forming Fungi Provides Insights into the Origins of Lignocellulose Decay Capabilities.</title>
        <authorList>
            <person name="Nagy L.G."/>
            <person name="Riley R."/>
            <person name="Tritt A."/>
            <person name="Adam C."/>
            <person name="Daum C."/>
            <person name="Floudas D."/>
            <person name="Sun H."/>
            <person name="Yadav J.S."/>
            <person name="Pangilinan J."/>
            <person name="Larsson K.H."/>
            <person name="Matsuura K."/>
            <person name="Barry K."/>
            <person name="Labutti K."/>
            <person name="Kuo R."/>
            <person name="Ohm R.A."/>
            <person name="Bhattacharya S.S."/>
            <person name="Shirouzu T."/>
            <person name="Yoshinaga Y."/>
            <person name="Martin F.M."/>
            <person name="Grigoriev I.V."/>
            <person name="Hibbett D.S."/>
        </authorList>
    </citation>
    <scope>NUCLEOTIDE SEQUENCE [LARGE SCALE GENOMIC DNA]</scope>
    <source>
        <strain evidence="16 17">93-53</strain>
    </source>
</reference>
<dbReference type="GO" id="GO:0061630">
    <property type="term" value="F:ubiquitin protein ligase activity"/>
    <property type="evidence" value="ECO:0007669"/>
    <property type="project" value="UniProtKB-EC"/>
</dbReference>
<feature type="transmembrane region" description="Helical" evidence="14">
    <location>
        <begin position="1227"/>
        <end position="1248"/>
    </location>
</feature>
<accession>A0A165G4L0</accession>
<feature type="transmembrane region" description="Helical" evidence="14">
    <location>
        <begin position="1413"/>
        <end position="1435"/>
    </location>
</feature>
<dbReference type="CDD" id="cd16702">
    <property type="entry name" value="RING_CH-C4HC3_MARCH6"/>
    <property type="match status" value="1"/>
</dbReference>
<comment type="pathway">
    <text evidence="3">Protein modification; protein ubiquitination.</text>
</comment>
<evidence type="ECO:0000256" key="9">
    <source>
        <dbReference type="ARBA" id="ARBA00022786"/>
    </source>
</evidence>
<feature type="compositionally biased region" description="Acidic residues" evidence="13">
    <location>
        <begin position="617"/>
        <end position="626"/>
    </location>
</feature>
<keyword evidence="5" id="KW-0808">Transferase</keyword>
<keyword evidence="10" id="KW-0862">Zinc</keyword>
<evidence type="ECO:0000259" key="15">
    <source>
        <dbReference type="PROSITE" id="PS51292"/>
    </source>
</evidence>
<feature type="transmembrane region" description="Helical" evidence="14">
    <location>
        <begin position="1268"/>
        <end position="1288"/>
    </location>
</feature>
<dbReference type="OrthoDB" id="264354at2759"/>
<gene>
    <name evidence="16" type="ORF">LAESUDRAFT_694262</name>
</gene>
<feature type="transmembrane region" description="Helical" evidence="14">
    <location>
        <begin position="923"/>
        <end position="954"/>
    </location>
</feature>
<feature type="transmembrane region" description="Helical" evidence="14">
    <location>
        <begin position="87"/>
        <end position="114"/>
    </location>
</feature>
<name>A0A165G4L0_9APHY</name>
<evidence type="ECO:0000256" key="10">
    <source>
        <dbReference type="ARBA" id="ARBA00022833"/>
    </source>
</evidence>
<feature type="transmembrane region" description="Helical" evidence="14">
    <location>
        <begin position="974"/>
        <end position="995"/>
    </location>
</feature>
<dbReference type="Pfam" id="PF12906">
    <property type="entry name" value="RINGv"/>
    <property type="match status" value="1"/>
</dbReference>
<evidence type="ECO:0000256" key="12">
    <source>
        <dbReference type="ARBA" id="ARBA00023136"/>
    </source>
</evidence>
<feature type="transmembrane region" description="Helical" evidence="14">
    <location>
        <begin position="698"/>
        <end position="717"/>
    </location>
</feature>
<dbReference type="GO" id="GO:0036503">
    <property type="term" value="P:ERAD pathway"/>
    <property type="evidence" value="ECO:0007669"/>
    <property type="project" value="TreeGrafter"/>
</dbReference>
<dbReference type="InterPro" id="IPR011016">
    <property type="entry name" value="Znf_RING-CH"/>
</dbReference>
<feature type="domain" description="RING-CH-type" evidence="15">
    <location>
        <begin position="1"/>
        <end position="61"/>
    </location>
</feature>
<evidence type="ECO:0000256" key="3">
    <source>
        <dbReference type="ARBA" id="ARBA00004906"/>
    </source>
</evidence>
<dbReference type="InParanoid" id="A0A165G4L0"/>
<dbReference type="RefSeq" id="XP_040767562.1">
    <property type="nucleotide sequence ID" value="XM_040906189.1"/>
</dbReference>
<feature type="transmembrane region" description="Helical" evidence="14">
    <location>
        <begin position="1361"/>
        <end position="1378"/>
    </location>
</feature>
<feature type="transmembrane region" description="Helical" evidence="14">
    <location>
        <begin position="180"/>
        <end position="200"/>
    </location>
</feature>
<keyword evidence="17" id="KW-1185">Reference proteome</keyword>
<evidence type="ECO:0000313" key="17">
    <source>
        <dbReference type="Proteomes" id="UP000076871"/>
    </source>
</evidence>